<accession>A0A136PVK7</accession>
<dbReference type="SUPFAM" id="SSF55729">
    <property type="entry name" value="Acyl-CoA N-acyltransferases (Nat)"/>
    <property type="match status" value="1"/>
</dbReference>
<dbReference type="InterPro" id="IPR036527">
    <property type="entry name" value="SCP2_sterol-bd_dom_sf"/>
</dbReference>
<proteinExistence type="predicted"/>
<dbReference type="InterPro" id="IPR000182">
    <property type="entry name" value="GNAT_dom"/>
</dbReference>
<keyword evidence="3" id="KW-1185">Reference proteome</keyword>
<dbReference type="GO" id="GO:0030649">
    <property type="term" value="P:aminoglycoside antibiotic catabolic process"/>
    <property type="evidence" value="ECO:0007669"/>
    <property type="project" value="TreeGrafter"/>
</dbReference>
<name>A0A136PVK7_9ACTN</name>
<dbReference type="PROSITE" id="PS51186">
    <property type="entry name" value="GNAT"/>
    <property type="match status" value="1"/>
</dbReference>
<evidence type="ECO:0000259" key="1">
    <source>
        <dbReference type="PROSITE" id="PS51186"/>
    </source>
</evidence>
<reference evidence="2 3" key="1">
    <citation type="submission" date="2016-01" db="EMBL/GenBank/DDBJ databases">
        <title>Whole genome sequence and analysis of Micromonospora rosaria DSM 803, which can produce antibacterial substance rosamicin.</title>
        <authorList>
            <person name="Yang H."/>
            <person name="He X."/>
            <person name="Zhu D."/>
        </authorList>
    </citation>
    <scope>NUCLEOTIDE SEQUENCE [LARGE SCALE GENOMIC DNA]</scope>
    <source>
        <strain evidence="2 3">DSM 803</strain>
    </source>
</reference>
<dbReference type="Gene3D" id="3.40.630.30">
    <property type="match status" value="2"/>
</dbReference>
<dbReference type="InterPro" id="IPR016181">
    <property type="entry name" value="Acyl_CoA_acyltransferase"/>
</dbReference>
<comment type="caution">
    <text evidence="2">The sequence shown here is derived from an EMBL/GenBank/DDBJ whole genome shotgun (WGS) entry which is preliminary data.</text>
</comment>
<dbReference type="OrthoDB" id="9768284at2"/>
<feature type="domain" description="N-acetyltransferase" evidence="1">
    <location>
        <begin position="2"/>
        <end position="153"/>
    </location>
</feature>
<sequence length="394" mass="42700">MTHIRSVSGDQRLSTAFTLYPYAFDATPAPDGKDLRALLPYHSGNHTLVVEDGADTLATAAAIPMRQNLRTVVMPMAGIAWVATRPGARRQGHGSRVLRHLHADMREQGHRLATLYPSHPSFYERHGYLSLPLRRTVTFPPEGLASLLRARLPGTVSWQNIRDGFDVYRAFQRQVLTQRHGFCYTPDYRAARMVDAADRWLAIATLDGEVVGTLTYRIDDFGGRLDADELLYTHPAGRALLLQFLAEHAYQVSHVSLTVTADELPETWATGLSARVEAEVSFPNGAAMMGRLLTVDALQGVECGAGQVEIRLVDDADLAGCYLLDGSSGTLDVTPGRESRAEATLTTAGLSGLAYGVLDPVDVAARGLGEVSDKAAAALRSLLPRRLPYAIGVG</sequence>
<dbReference type="Pfam" id="PF13527">
    <property type="entry name" value="Acetyltransf_9"/>
    <property type="match status" value="1"/>
</dbReference>
<dbReference type="InterPro" id="IPR041380">
    <property type="entry name" value="Acetyltransf_17"/>
</dbReference>
<dbReference type="RefSeq" id="WP_067362193.1">
    <property type="nucleotide sequence ID" value="NZ_JBIUBN010000032.1"/>
</dbReference>
<dbReference type="PANTHER" id="PTHR37817:SF1">
    <property type="entry name" value="N-ACETYLTRANSFERASE EIS"/>
    <property type="match status" value="1"/>
</dbReference>
<dbReference type="CDD" id="cd04301">
    <property type="entry name" value="NAT_SF"/>
    <property type="match status" value="1"/>
</dbReference>
<protein>
    <recommendedName>
        <fullName evidence="1">N-acetyltransferase domain-containing protein</fullName>
    </recommendedName>
</protein>
<dbReference type="InterPro" id="IPR051554">
    <property type="entry name" value="Acetyltransferase_Eis"/>
</dbReference>
<organism evidence="2 3">
    <name type="scientific">Micromonospora rosaria</name>
    <dbReference type="NCBI Taxonomy" id="47874"/>
    <lineage>
        <taxon>Bacteria</taxon>
        <taxon>Bacillati</taxon>
        <taxon>Actinomycetota</taxon>
        <taxon>Actinomycetes</taxon>
        <taxon>Micromonosporales</taxon>
        <taxon>Micromonosporaceae</taxon>
        <taxon>Micromonospora</taxon>
    </lineage>
</organism>
<evidence type="ECO:0000313" key="2">
    <source>
        <dbReference type="EMBL" id="KXK62442.1"/>
    </source>
</evidence>
<dbReference type="EMBL" id="LRQV01000019">
    <property type="protein sequence ID" value="KXK62442.1"/>
    <property type="molecule type" value="Genomic_DNA"/>
</dbReference>
<dbReference type="AlphaFoldDB" id="A0A136PVK7"/>
<dbReference type="Proteomes" id="UP000070620">
    <property type="component" value="Unassembled WGS sequence"/>
</dbReference>
<dbReference type="GO" id="GO:0034069">
    <property type="term" value="F:aminoglycoside N-acetyltransferase activity"/>
    <property type="evidence" value="ECO:0007669"/>
    <property type="project" value="TreeGrafter"/>
</dbReference>
<evidence type="ECO:0000313" key="3">
    <source>
        <dbReference type="Proteomes" id="UP000070620"/>
    </source>
</evidence>
<gene>
    <name evidence="2" type="ORF">AWW66_08335</name>
</gene>
<dbReference type="Gene3D" id="3.30.1050.10">
    <property type="entry name" value="SCP2 sterol-binding domain"/>
    <property type="match status" value="1"/>
</dbReference>
<dbReference type="PANTHER" id="PTHR37817">
    <property type="entry name" value="N-ACETYLTRANSFERASE EIS"/>
    <property type="match status" value="1"/>
</dbReference>
<dbReference type="Pfam" id="PF17668">
    <property type="entry name" value="Acetyltransf_17"/>
    <property type="match status" value="1"/>
</dbReference>